<accession>A0A179BAT0</accession>
<gene>
    <name evidence="2" type="ORF">A4U53_35555</name>
</gene>
<name>A0A179BAT0_RHILE</name>
<comment type="caution">
    <text evidence="2">The sequence shown here is derived from an EMBL/GenBank/DDBJ whole genome shotgun (WGS) entry which is preliminary data.</text>
</comment>
<sequence>MGDKKKGALDSLIDFIFSDDTPVSPEDEGDLDIFKDAIQQADARLAKSRLERARAGAFSSNMSSNVSSIDKERAKRRYDRAKGGDATAGLTLAARFGDGSMDGDLEAILEDLAELEDEDNDNEEN</sequence>
<protein>
    <submittedName>
        <fullName evidence="2">Uncharacterized protein</fullName>
    </submittedName>
</protein>
<feature type="region of interest" description="Disordered" evidence="1">
    <location>
        <begin position="61"/>
        <end position="80"/>
    </location>
</feature>
<dbReference type="AlphaFoldDB" id="A0A179BAT0"/>
<evidence type="ECO:0000256" key="1">
    <source>
        <dbReference type="SAM" id="MobiDB-lite"/>
    </source>
</evidence>
<reference evidence="2" key="1">
    <citation type="submission" date="2016-04" db="EMBL/GenBank/DDBJ databases">
        <title>Fast-growing isolate from the root nodules of Vavilovia formosa.</title>
        <authorList>
            <person name="Kimeklis A."/>
            <person name="Safronova V."/>
            <person name="Belimov A."/>
            <person name="Andronov E."/>
        </authorList>
    </citation>
    <scope>NUCLEOTIDE SEQUENCE [LARGE SCALE GENOMIC DNA]</scope>
    <source>
        <strain evidence="2">Vaf-46</strain>
    </source>
</reference>
<dbReference type="EMBL" id="LWBS01000463">
    <property type="protein sequence ID" value="OAP88114.1"/>
    <property type="molecule type" value="Genomic_DNA"/>
</dbReference>
<proteinExistence type="predicted"/>
<organism evidence="2">
    <name type="scientific">Rhizobium leguminosarum</name>
    <dbReference type="NCBI Taxonomy" id="384"/>
    <lineage>
        <taxon>Bacteria</taxon>
        <taxon>Pseudomonadati</taxon>
        <taxon>Pseudomonadota</taxon>
        <taxon>Alphaproteobacteria</taxon>
        <taxon>Hyphomicrobiales</taxon>
        <taxon>Rhizobiaceae</taxon>
        <taxon>Rhizobium/Agrobacterium group</taxon>
        <taxon>Rhizobium</taxon>
    </lineage>
</organism>
<evidence type="ECO:0000313" key="2">
    <source>
        <dbReference type="EMBL" id="OAP88114.1"/>
    </source>
</evidence>